<feature type="transmembrane region" description="Helical" evidence="1">
    <location>
        <begin position="63"/>
        <end position="81"/>
    </location>
</feature>
<feature type="transmembrane region" description="Helical" evidence="1">
    <location>
        <begin position="12"/>
        <end position="31"/>
    </location>
</feature>
<reference evidence="2 3" key="1">
    <citation type="submission" date="2022-11" db="EMBL/GenBank/DDBJ databases">
        <title>Viruses from the air-sea interface of a natural surface slick.</title>
        <authorList>
            <person name="Rahlff J."/>
            <person name="Holmfeldt K."/>
        </authorList>
    </citation>
    <scope>NUCLEOTIDE SEQUENCE [LARGE SCALE GENOMIC DNA]</scope>
    <source>
        <strain evidence="2 3">SMS4</strain>
    </source>
</reference>
<sequence>MTWKLSIQQFFWLALYAAIFPIGVLIAPTIGNWTFTVSALISLPLLPLGGLAYMGLTSSIDPNLALLFTWLFNLLLAWPMYVQYRAYKARKNSGSKAVVYSVLRIIAIIITLVLLFRAFVVNAP</sequence>
<protein>
    <submittedName>
        <fullName evidence="2">Uncharacterized protein</fullName>
    </submittedName>
</protein>
<accession>A0ABT9I6P4</accession>
<evidence type="ECO:0000313" key="2">
    <source>
        <dbReference type="EMBL" id="MDP5138753.1"/>
    </source>
</evidence>
<dbReference type="Proteomes" id="UP001231109">
    <property type="component" value="Unassembled WGS sequence"/>
</dbReference>
<keyword evidence="1" id="KW-0472">Membrane</keyword>
<feature type="transmembrane region" description="Helical" evidence="1">
    <location>
        <begin position="37"/>
        <end position="56"/>
    </location>
</feature>
<comment type="caution">
    <text evidence="2">The sequence shown here is derived from an EMBL/GenBank/DDBJ whole genome shotgun (WGS) entry which is preliminary data.</text>
</comment>
<proteinExistence type="predicted"/>
<dbReference type="EMBL" id="JAPJDZ010000284">
    <property type="protein sequence ID" value="MDP5138753.1"/>
    <property type="molecule type" value="Genomic_DNA"/>
</dbReference>
<keyword evidence="1" id="KW-1133">Transmembrane helix</keyword>
<feature type="transmembrane region" description="Helical" evidence="1">
    <location>
        <begin position="101"/>
        <end position="120"/>
    </location>
</feature>
<name>A0ABT9I6P4_9GAMM</name>
<dbReference type="RefSeq" id="WP_305977853.1">
    <property type="nucleotide sequence ID" value="NZ_JAPJDY010000014.1"/>
</dbReference>
<organism evidence="2 3">
    <name type="scientific">Rheinheimera baltica</name>
    <dbReference type="NCBI Taxonomy" id="67576"/>
    <lineage>
        <taxon>Bacteria</taxon>
        <taxon>Pseudomonadati</taxon>
        <taxon>Pseudomonadota</taxon>
        <taxon>Gammaproteobacteria</taxon>
        <taxon>Chromatiales</taxon>
        <taxon>Chromatiaceae</taxon>
        <taxon>Rheinheimera</taxon>
    </lineage>
</organism>
<keyword evidence="1" id="KW-0812">Transmembrane</keyword>
<gene>
    <name evidence="2" type="ORF">ORJ04_22665</name>
</gene>
<evidence type="ECO:0000313" key="3">
    <source>
        <dbReference type="Proteomes" id="UP001231109"/>
    </source>
</evidence>
<evidence type="ECO:0000256" key="1">
    <source>
        <dbReference type="SAM" id="Phobius"/>
    </source>
</evidence>
<keyword evidence="3" id="KW-1185">Reference proteome</keyword>